<evidence type="ECO:0000313" key="1">
    <source>
        <dbReference type="EMBL" id="KUJ79513.1"/>
    </source>
</evidence>
<dbReference type="Proteomes" id="UP000053690">
    <property type="component" value="Unassembled WGS sequence"/>
</dbReference>
<evidence type="ECO:0000313" key="2">
    <source>
        <dbReference type="Proteomes" id="UP000053690"/>
    </source>
</evidence>
<protein>
    <submittedName>
        <fullName evidence="1">Uncharacterized protein</fullName>
    </submittedName>
</protein>
<name>A0A0X3TUX8_9RHOB</name>
<comment type="caution">
    <text evidence="1">The sequence shown here is derived from an EMBL/GenBank/DDBJ whole genome shotgun (WGS) entry which is preliminary data.</text>
</comment>
<proteinExistence type="predicted"/>
<sequence>MSYPRLFDLKYVMAILAAQLCALPAIADSYRSGGFIIIGSTPPSFLDHSKHKVHRYYGAPRVYHPKPEHEYKAKPDHYHHRAKPKLRYFKPVRRHHQTVRGFRNKHASPYFIQRRYGIQRRGLRFGGDWRKH</sequence>
<gene>
    <name evidence="1" type="ORF">AVO44_09885</name>
</gene>
<accession>A0A0X3TUX8</accession>
<dbReference type="RefSeq" id="WP_068336098.1">
    <property type="nucleotide sequence ID" value="NZ_LQBP01000004.1"/>
</dbReference>
<organism evidence="1 2">
    <name type="scientific">Ruegeria profundi</name>
    <dbReference type="NCBI Taxonomy" id="1685378"/>
    <lineage>
        <taxon>Bacteria</taxon>
        <taxon>Pseudomonadati</taxon>
        <taxon>Pseudomonadota</taxon>
        <taxon>Alphaproteobacteria</taxon>
        <taxon>Rhodobacterales</taxon>
        <taxon>Roseobacteraceae</taxon>
        <taxon>Ruegeria</taxon>
    </lineage>
</organism>
<dbReference type="OrthoDB" id="7709007at2"/>
<dbReference type="EMBL" id="LQBP01000004">
    <property type="protein sequence ID" value="KUJ79513.1"/>
    <property type="molecule type" value="Genomic_DNA"/>
</dbReference>
<keyword evidence="2" id="KW-1185">Reference proteome</keyword>
<dbReference type="AlphaFoldDB" id="A0A0X3TUX8"/>
<reference evidence="2" key="1">
    <citation type="submission" date="2015-12" db="EMBL/GenBank/DDBJ databases">
        <authorList>
            <person name="Zhang G."/>
            <person name="Stingl U."/>
        </authorList>
    </citation>
    <scope>NUCLEOTIDE SEQUENCE [LARGE SCALE GENOMIC DNA]</scope>
    <source>
        <strain evidence="2">ZGT108</strain>
    </source>
</reference>